<evidence type="ECO:0000313" key="4">
    <source>
        <dbReference type="Proteomes" id="UP000038010"/>
    </source>
</evidence>
<accession>A0A0N1GZM9</accession>
<sequence>MPATDRPRRDPKKPQVFTSSGVVNADIQAFLLTCVTGWESYSADEQRDIINTLPQGRRLFVTNPETGKYTCPLEVDFIASDTYMKRAIARFKNDLKEGHYTQTWQRQSRQAMKDRAEGRFDEYLKRHLEDTFGDAEDTSASTHEHPVVNDDEATGVSQSVPVVNLPEQGNPSVIFISNAPQSPDRERDPSAFGENDPNPRTAQEPTNTPNMQVTDS</sequence>
<reference evidence="3 4" key="1">
    <citation type="submission" date="2015-06" db="EMBL/GenBank/DDBJ databases">
        <title>Draft genome of the ant-associated black yeast Phialophora attae CBS 131958.</title>
        <authorList>
            <person name="Moreno L.F."/>
            <person name="Stielow B.J."/>
            <person name="de Hoog S."/>
            <person name="Vicente V.A."/>
            <person name="Weiss V.A."/>
            <person name="de Vries M."/>
            <person name="Cruz L.M."/>
            <person name="Souza E.M."/>
        </authorList>
    </citation>
    <scope>NUCLEOTIDE SEQUENCE [LARGE SCALE GENOMIC DNA]</scope>
    <source>
        <strain evidence="3 4">CBS 131958</strain>
    </source>
</reference>
<dbReference type="GeneID" id="28730727"/>
<feature type="region of interest" description="Disordered" evidence="1">
    <location>
        <begin position="135"/>
        <end position="154"/>
    </location>
</feature>
<dbReference type="EMBL" id="LFJN01000029">
    <property type="protein sequence ID" value="KPI36722.1"/>
    <property type="molecule type" value="Genomic_DNA"/>
</dbReference>
<name>A0A0N1GZM9_9EURO</name>
<dbReference type="RefSeq" id="XP_017996685.1">
    <property type="nucleotide sequence ID" value="XM_018138847.1"/>
</dbReference>
<evidence type="ECO:0000313" key="3">
    <source>
        <dbReference type="EMBL" id="KPI36722.1"/>
    </source>
</evidence>
<dbReference type="Pfam" id="PF13919">
    <property type="entry name" value="ASXH"/>
    <property type="match status" value="1"/>
</dbReference>
<dbReference type="AlphaFoldDB" id="A0A0N1GZM9"/>
<protein>
    <recommendedName>
        <fullName evidence="2">ASX DEUBAD domain-containing protein</fullName>
    </recommendedName>
</protein>
<gene>
    <name evidence="3" type="ORF">AB675_10100</name>
</gene>
<dbReference type="Proteomes" id="UP000038010">
    <property type="component" value="Unassembled WGS sequence"/>
</dbReference>
<organism evidence="3 4">
    <name type="scientific">Cyphellophora attinorum</name>
    <dbReference type="NCBI Taxonomy" id="1664694"/>
    <lineage>
        <taxon>Eukaryota</taxon>
        <taxon>Fungi</taxon>
        <taxon>Dikarya</taxon>
        <taxon>Ascomycota</taxon>
        <taxon>Pezizomycotina</taxon>
        <taxon>Eurotiomycetes</taxon>
        <taxon>Chaetothyriomycetidae</taxon>
        <taxon>Chaetothyriales</taxon>
        <taxon>Cyphellophoraceae</taxon>
        <taxon>Cyphellophora</taxon>
    </lineage>
</organism>
<dbReference type="STRING" id="1664694.A0A0N1GZM9"/>
<dbReference type="VEuPathDB" id="FungiDB:AB675_10100"/>
<comment type="caution">
    <text evidence="3">The sequence shown here is derived from an EMBL/GenBank/DDBJ whole genome shotgun (WGS) entry which is preliminary data.</text>
</comment>
<feature type="domain" description="ASX DEUBAD" evidence="2">
    <location>
        <begin position="19"/>
        <end position="133"/>
    </location>
</feature>
<evidence type="ECO:0000259" key="2">
    <source>
        <dbReference type="Pfam" id="PF13919"/>
    </source>
</evidence>
<dbReference type="InterPro" id="IPR028020">
    <property type="entry name" value="ASX_DEUBAD_dom"/>
</dbReference>
<feature type="compositionally biased region" description="Polar residues" evidence="1">
    <location>
        <begin position="198"/>
        <end position="216"/>
    </location>
</feature>
<feature type="region of interest" description="Disordered" evidence="1">
    <location>
        <begin position="162"/>
        <end position="216"/>
    </location>
</feature>
<keyword evidence="4" id="KW-1185">Reference proteome</keyword>
<evidence type="ECO:0000256" key="1">
    <source>
        <dbReference type="SAM" id="MobiDB-lite"/>
    </source>
</evidence>
<dbReference type="OrthoDB" id="2289918at2759"/>
<feature type="compositionally biased region" description="Polar residues" evidence="1">
    <location>
        <begin position="162"/>
        <end position="171"/>
    </location>
</feature>
<proteinExistence type="predicted"/>